<reference evidence="2" key="2">
    <citation type="journal article" date="2023" name="IMA Fungus">
        <title>Comparative genomic study of the Penicillium genus elucidates a diverse pangenome and 15 lateral gene transfer events.</title>
        <authorList>
            <person name="Petersen C."/>
            <person name="Sorensen T."/>
            <person name="Nielsen M.R."/>
            <person name="Sondergaard T.E."/>
            <person name="Sorensen J.L."/>
            <person name="Fitzpatrick D.A."/>
            <person name="Frisvad J.C."/>
            <person name="Nielsen K.L."/>
        </authorList>
    </citation>
    <scope>NUCLEOTIDE SEQUENCE</scope>
    <source>
        <strain evidence="2">IBT 30761</strain>
    </source>
</reference>
<gene>
    <name evidence="2" type="ORF">N7532_004014</name>
</gene>
<dbReference type="AlphaFoldDB" id="A0A9W9KEE7"/>
<dbReference type="Proteomes" id="UP001149074">
    <property type="component" value="Unassembled WGS sequence"/>
</dbReference>
<reference evidence="2" key="1">
    <citation type="submission" date="2022-11" db="EMBL/GenBank/DDBJ databases">
        <authorList>
            <person name="Petersen C."/>
        </authorList>
    </citation>
    <scope>NUCLEOTIDE SEQUENCE</scope>
    <source>
        <strain evidence="2">IBT 30761</strain>
    </source>
</reference>
<protein>
    <submittedName>
        <fullName evidence="2">Uncharacterized protein</fullName>
    </submittedName>
</protein>
<feature type="region of interest" description="Disordered" evidence="1">
    <location>
        <begin position="1"/>
        <end position="80"/>
    </location>
</feature>
<dbReference type="GeneID" id="81355487"/>
<feature type="region of interest" description="Disordered" evidence="1">
    <location>
        <begin position="126"/>
        <end position="150"/>
    </location>
</feature>
<dbReference type="EMBL" id="JAPQKI010000004">
    <property type="protein sequence ID" value="KAJ5103485.1"/>
    <property type="molecule type" value="Genomic_DNA"/>
</dbReference>
<evidence type="ECO:0000313" key="2">
    <source>
        <dbReference type="EMBL" id="KAJ5103485.1"/>
    </source>
</evidence>
<name>A0A9W9KEE7_9EURO</name>
<sequence length="375" mass="39949">MSPMLLNRLSDGPATVLSPHQEHAFAQFPSQSLLDPSGGFNSYPASPSSVFANNGSAQPASSSDANSATVAPKPCRKRSRDEAAFEEAFTLNAPSEPQPPPAPKAEPIYGEGMVLLNPDTGMALSAESQTGTWYEEKAESQHTAGDPISSRSIALQSDAAEISRKSQRLDQSAPGLDDIALSSIRQRLSGPDYNDQHRSLPSGSTPPSEPHIDDATLLLGISWQRIDTDDDMAPAVRGWTKYIDNQYAAHLRRSQMLLKSRALSAFLVSATPLSSFSTSFYLFNDDLTQCQLVASSWDACLQNLRCTPIVFEGSTPLVAAARSASPPDANPFASNTETGVPLLQQALSNHSHAPTGMDAGMGQNGGVEMGMEIDS</sequence>
<feature type="region of interest" description="Disordered" evidence="1">
    <location>
        <begin position="190"/>
        <end position="211"/>
    </location>
</feature>
<accession>A0A9W9KEE7</accession>
<feature type="compositionally biased region" description="Polar residues" evidence="1">
    <location>
        <begin position="28"/>
        <end position="69"/>
    </location>
</feature>
<comment type="caution">
    <text evidence="2">The sequence shown here is derived from an EMBL/GenBank/DDBJ whole genome shotgun (WGS) entry which is preliminary data.</text>
</comment>
<dbReference type="OrthoDB" id="5359669at2759"/>
<proteinExistence type="predicted"/>
<organism evidence="2 3">
    <name type="scientific">Penicillium argentinense</name>
    <dbReference type="NCBI Taxonomy" id="1131581"/>
    <lineage>
        <taxon>Eukaryota</taxon>
        <taxon>Fungi</taxon>
        <taxon>Dikarya</taxon>
        <taxon>Ascomycota</taxon>
        <taxon>Pezizomycotina</taxon>
        <taxon>Eurotiomycetes</taxon>
        <taxon>Eurotiomycetidae</taxon>
        <taxon>Eurotiales</taxon>
        <taxon>Aspergillaceae</taxon>
        <taxon>Penicillium</taxon>
    </lineage>
</organism>
<evidence type="ECO:0000256" key="1">
    <source>
        <dbReference type="SAM" id="MobiDB-lite"/>
    </source>
</evidence>
<keyword evidence="3" id="KW-1185">Reference proteome</keyword>
<evidence type="ECO:0000313" key="3">
    <source>
        <dbReference type="Proteomes" id="UP001149074"/>
    </source>
</evidence>
<dbReference type="RefSeq" id="XP_056476865.1">
    <property type="nucleotide sequence ID" value="XM_056616508.1"/>
</dbReference>